<feature type="domain" description="C2H2-type" evidence="2">
    <location>
        <begin position="73"/>
        <end position="99"/>
    </location>
</feature>
<protein>
    <submittedName>
        <fullName evidence="4">C2H2-type domain-containing protein</fullName>
    </submittedName>
</protein>
<evidence type="ECO:0000313" key="4">
    <source>
        <dbReference type="WBParaSite" id="PSAMB.scaffold255size60990.g3934.t1"/>
    </source>
</evidence>
<feature type="domain" description="C2H2-type" evidence="2">
    <location>
        <begin position="237"/>
        <end position="261"/>
    </location>
</feature>
<dbReference type="WBParaSite" id="PSAMB.scaffold255size60990.g3934.t1">
    <property type="protein sequence ID" value="PSAMB.scaffold255size60990.g3934.t1"/>
    <property type="gene ID" value="PSAMB.scaffold255size60990.g3934"/>
</dbReference>
<dbReference type="AlphaFoldDB" id="A0A914VVI5"/>
<feature type="region of interest" description="Disordered" evidence="1">
    <location>
        <begin position="180"/>
        <end position="199"/>
    </location>
</feature>
<keyword evidence="3" id="KW-1185">Reference proteome</keyword>
<dbReference type="Proteomes" id="UP000887566">
    <property type="component" value="Unplaced"/>
</dbReference>
<reference evidence="4" key="1">
    <citation type="submission" date="2022-11" db="UniProtKB">
        <authorList>
            <consortium name="WormBaseParasite"/>
        </authorList>
    </citation>
    <scope>IDENTIFICATION</scope>
</reference>
<proteinExistence type="predicted"/>
<dbReference type="Gene3D" id="3.30.160.60">
    <property type="entry name" value="Classic Zinc Finger"/>
    <property type="match status" value="1"/>
</dbReference>
<sequence>MVKLSVKEIVAATSMKQRVISPNTWTPKQSEATGKTWNNNGVEYLFCAECCDFVVRQSGPRHIYEVHLEECLFECNRSTCGFFSTYSYDDVRSHISEKHPELKGSAALPLSHVDTFEIEITDWTRRCWSTEQGTTCDHAEKSKRIPLVTRVHDAFEEVQRTSNSCPKVRPPSLRNAIKRKRKGVEDESPLGARFSSKKPNKEAPLNYPYCGECQKTLSTWDRKTHMYRHHVKKADMFKCPKCDTFSKGSKYNIKAHMAAVHGSTTEEVVSKESEYAKEIEQWERRCWGHRSLPTSATTPPKKDLPG</sequence>
<evidence type="ECO:0000256" key="1">
    <source>
        <dbReference type="SAM" id="MobiDB-lite"/>
    </source>
</evidence>
<feature type="domain" description="C2H2-type" evidence="2">
    <location>
        <begin position="208"/>
        <end position="229"/>
    </location>
</feature>
<dbReference type="SMART" id="SM00355">
    <property type="entry name" value="ZnF_C2H2"/>
    <property type="match status" value="3"/>
</dbReference>
<organism evidence="3 4">
    <name type="scientific">Plectus sambesii</name>
    <dbReference type="NCBI Taxonomy" id="2011161"/>
    <lineage>
        <taxon>Eukaryota</taxon>
        <taxon>Metazoa</taxon>
        <taxon>Ecdysozoa</taxon>
        <taxon>Nematoda</taxon>
        <taxon>Chromadorea</taxon>
        <taxon>Plectida</taxon>
        <taxon>Plectina</taxon>
        <taxon>Plectoidea</taxon>
        <taxon>Plectidae</taxon>
        <taxon>Plectus</taxon>
    </lineage>
</organism>
<name>A0A914VVI5_9BILA</name>
<evidence type="ECO:0000259" key="2">
    <source>
        <dbReference type="SMART" id="SM00355"/>
    </source>
</evidence>
<accession>A0A914VVI5</accession>
<evidence type="ECO:0000313" key="3">
    <source>
        <dbReference type="Proteomes" id="UP000887566"/>
    </source>
</evidence>
<dbReference type="InterPro" id="IPR013087">
    <property type="entry name" value="Znf_C2H2_type"/>
</dbReference>